<evidence type="ECO:0000313" key="2">
    <source>
        <dbReference type="EMBL" id="CAG8544619.1"/>
    </source>
</evidence>
<name>A0A9N9ATU5_9GLOM</name>
<dbReference type="EMBL" id="CAJVPS010001605">
    <property type="protein sequence ID" value="CAG8544619.1"/>
    <property type="molecule type" value="Genomic_DNA"/>
</dbReference>
<dbReference type="OrthoDB" id="10254221at2759"/>
<accession>A0A9N9ATU5</accession>
<proteinExistence type="predicted"/>
<dbReference type="PANTHER" id="PTHR43162">
    <property type="match status" value="1"/>
</dbReference>
<dbReference type="Proteomes" id="UP000789508">
    <property type="component" value="Unassembled WGS sequence"/>
</dbReference>
<reference evidence="2" key="1">
    <citation type="submission" date="2021-06" db="EMBL/GenBank/DDBJ databases">
        <authorList>
            <person name="Kallberg Y."/>
            <person name="Tangrot J."/>
            <person name="Rosling A."/>
        </authorList>
    </citation>
    <scope>NUCLEOTIDE SEQUENCE</scope>
    <source>
        <strain evidence="2">FL130A</strain>
    </source>
</reference>
<evidence type="ECO:0000313" key="3">
    <source>
        <dbReference type="Proteomes" id="UP000789508"/>
    </source>
</evidence>
<dbReference type="InterPro" id="IPR016040">
    <property type="entry name" value="NAD(P)-bd_dom"/>
</dbReference>
<organism evidence="2 3">
    <name type="scientific">Ambispora leptoticha</name>
    <dbReference type="NCBI Taxonomy" id="144679"/>
    <lineage>
        <taxon>Eukaryota</taxon>
        <taxon>Fungi</taxon>
        <taxon>Fungi incertae sedis</taxon>
        <taxon>Mucoromycota</taxon>
        <taxon>Glomeromycotina</taxon>
        <taxon>Glomeromycetes</taxon>
        <taxon>Archaeosporales</taxon>
        <taxon>Ambisporaceae</taxon>
        <taxon>Ambispora</taxon>
    </lineage>
</organism>
<dbReference type="Pfam" id="PF13460">
    <property type="entry name" value="NAD_binding_10"/>
    <property type="match status" value="1"/>
</dbReference>
<dbReference type="InterPro" id="IPR036291">
    <property type="entry name" value="NAD(P)-bd_dom_sf"/>
</dbReference>
<dbReference type="SUPFAM" id="SSF51735">
    <property type="entry name" value="NAD(P)-binding Rossmann-fold domains"/>
    <property type="match status" value="1"/>
</dbReference>
<dbReference type="Gene3D" id="3.40.50.720">
    <property type="entry name" value="NAD(P)-binding Rossmann-like Domain"/>
    <property type="match status" value="1"/>
</dbReference>
<keyword evidence="3" id="KW-1185">Reference proteome</keyword>
<sequence length="332" mass="39531">MSFFNLRRGRDERGERFTVAVNATESYCGNRTAFDRNSKHVRELEKEGAEVREVNYGDRNSLEHALRDVDWLVHLPESSRNAVRDAEELSRAAREKDVRGAIALSLLGADEERTKTHRDYHKIEKIIQDEVQNSSVLRVSWMSEAFLLWSENIREKCELDLNLDEKNDTIVPVDFEDFICAICALIRREFDDRIHHHNVYSITGRDALNPRDIVDIINETTNDRDKRRVRYRQVKRNDIREYLRNLDEDEDRGRERHRNEYDPRCFLPLNDREIEKILDILEYAKESDNAGRVTDDFRRLTGDEPRSVEDFFKNNRRDFEPRGDRRRSYARL</sequence>
<dbReference type="InterPro" id="IPR051604">
    <property type="entry name" value="Ergot_Alk_Oxidoreductase"/>
</dbReference>
<evidence type="ECO:0000259" key="1">
    <source>
        <dbReference type="Pfam" id="PF13460"/>
    </source>
</evidence>
<comment type="caution">
    <text evidence="2">The sequence shown here is derived from an EMBL/GenBank/DDBJ whole genome shotgun (WGS) entry which is preliminary data.</text>
</comment>
<gene>
    <name evidence="2" type="ORF">ALEPTO_LOCUS5579</name>
</gene>
<dbReference type="PANTHER" id="PTHR43162:SF1">
    <property type="entry name" value="PRESTALK A DIFFERENTIATION PROTEIN A"/>
    <property type="match status" value="1"/>
</dbReference>
<feature type="domain" description="NAD(P)-binding" evidence="1">
    <location>
        <begin position="32"/>
        <end position="139"/>
    </location>
</feature>
<protein>
    <submittedName>
        <fullName evidence="2">9768_t:CDS:1</fullName>
    </submittedName>
</protein>
<dbReference type="AlphaFoldDB" id="A0A9N9ATU5"/>